<evidence type="ECO:0000256" key="9">
    <source>
        <dbReference type="ARBA" id="ARBA00023136"/>
    </source>
</evidence>
<evidence type="ECO:0000256" key="10">
    <source>
        <dbReference type="PIRNR" id="PIRNR006398"/>
    </source>
</evidence>
<dbReference type="Proteomes" id="UP000076842">
    <property type="component" value="Unassembled WGS sequence"/>
</dbReference>
<evidence type="ECO:0000313" key="14">
    <source>
        <dbReference type="Proteomes" id="UP000076842"/>
    </source>
</evidence>
<dbReference type="GO" id="GO:0006886">
    <property type="term" value="P:intracellular protein transport"/>
    <property type="evidence" value="ECO:0007669"/>
    <property type="project" value="InterPro"/>
</dbReference>
<proteinExistence type="inferred from homology"/>
<comment type="subcellular location">
    <subcellularLocation>
        <location evidence="1">Endoplasmic reticulum membrane</location>
        <topology evidence="1">Single-pass membrane protein</topology>
    </subcellularLocation>
</comment>
<keyword evidence="4 12" id="KW-0812">Transmembrane</keyword>
<dbReference type="InterPro" id="IPR030671">
    <property type="entry name" value="Sec61-beta/Sbh"/>
</dbReference>
<evidence type="ECO:0000256" key="8">
    <source>
        <dbReference type="ARBA" id="ARBA00023010"/>
    </source>
</evidence>
<keyword evidence="8 10" id="KW-0811">Translocation</keyword>
<evidence type="ECO:0000256" key="7">
    <source>
        <dbReference type="ARBA" id="ARBA00022989"/>
    </source>
</evidence>
<dbReference type="AlphaFoldDB" id="A0A165EVQ2"/>
<dbReference type="EMBL" id="KV423991">
    <property type="protein sequence ID" value="KZT55612.1"/>
    <property type="molecule type" value="Genomic_DNA"/>
</dbReference>
<accession>A0A165EVQ2</accession>
<name>A0A165EVQ2_9BASI</name>
<evidence type="ECO:0000256" key="3">
    <source>
        <dbReference type="ARBA" id="ARBA00022448"/>
    </source>
</evidence>
<dbReference type="FunCoup" id="A0A165EVQ2">
    <property type="interactions" value="190"/>
</dbReference>
<evidence type="ECO:0000256" key="12">
    <source>
        <dbReference type="SAM" id="Phobius"/>
    </source>
</evidence>
<dbReference type="Pfam" id="PF03911">
    <property type="entry name" value="Sec61_beta"/>
    <property type="match status" value="1"/>
</dbReference>
<protein>
    <recommendedName>
        <fullName evidence="10">Protein transport protein Sec61 subunit beta</fullName>
    </recommendedName>
</protein>
<keyword evidence="3 10" id="KW-0813">Transport</keyword>
<evidence type="ECO:0000313" key="13">
    <source>
        <dbReference type="EMBL" id="KZT55612.1"/>
    </source>
</evidence>
<feature type="transmembrane region" description="Helical" evidence="12">
    <location>
        <begin position="72"/>
        <end position="92"/>
    </location>
</feature>
<keyword evidence="5 10" id="KW-0256">Endoplasmic reticulum</keyword>
<dbReference type="PIRSF" id="PIRSF006398">
    <property type="entry name" value="Sec61_beta_euk"/>
    <property type="match status" value="1"/>
</dbReference>
<comment type="similarity">
    <text evidence="2 10">Belongs to the SEC61-beta family.</text>
</comment>
<evidence type="ECO:0000256" key="5">
    <source>
        <dbReference type="ARBA" id="ARBA00022824"/>
    </source>
</evidence>
<sequence length="100" mass="10510">MSESDRPTSPIGNGPAPRTQGPAGVVRRRAASSKEVAQRPNSTRAAGAGGSSSTMMRLYTNDDSAGLKVDPYVVLVLSICFIGSVFFLHIAAKLIKAFTK</sequence>
<keyword evidence="14" id="KW-1185">Reference proteome</keyword>
<dbReference type="PANTHER" id="PTHR13509">
    <property type="entry name" value="SEC61 SUBUNIT BETA"/>
    <property type="match status" value="1"/>
</dbReference>
<gene>
    <name evidence="13" type="ORF">CALCODRAFT_498350</name>
</gene>
<reference evidence="13 14" key="1">
    <citation type="journal article" date="2016" name="Mol. Biol. Evol.">
        <title>Comparative Genomics of Early-Diverging Mushroom-Forming Fungi Provides Insights into the Origins of Lignocellulose Decay Capabilities.</title>
        <authorList>
            <person name="Nagy L.G."/>
            <person name="Riley R."/>
            <person name="Tritt A."/>
            <person name="Adam C."/>
            <person name="Daum C."/>
            <person name="Floudas D."/>
            <person name="Sun H."/>
            <person name="Yadav J.S."/>
            <person name="Pangilinan J."/>
            <person name="Larsson K.H."/>
            <person name="Matsuura K."/>
            <person name="Barry K."/>
            <person name="Labutti K."/>
            <person name="Kuo R."/>
            <person name="Ohm R.A."/>
            <person name="Bhattacharya S.S."/>
            <person name="Shirouzu T."/>
            <person name="Yoshinaga Y."/>
            <person name="Martin F.M."/>
            <person name="Grigoriev I.V."/>
            <person name="Hibbett D.S."/>
        </authorList>
    </citation>
    <scope>NUCLEOTIDE SEQUENCE [LARGE SCALE GENOMIC DNA]</scope>
    <source>
        <strain evidence="13 14">HHB12733</strain>
    </source>
</reference>
<keyword evidence="9 10" id="KW-0472">Membrane</keyword>
<organism evidence="13 14">
    <name type="scientific">Calocera cornea HHB12733</name>
    <dbReference type="NCBI Taxonomy" id="1353952"/>
    <lineage>
        <taxon>Eukaryota</taxon>
        <taxon>Fungi</taxon>
        <taxon>Dikarya</taxon>
        <taxon>Basidiomycota</taxon>
        <taxon>Agaricomycotina</taxon>
        <taxon>Dacrymycetes</taxon>
        <taxon>Dacrymycetales</taxon>
        <taxon>Dacrymycetaceae</taxon>
        <taxon>Calocera</taxon>
    </lineage>
</organism>
<evidence type="ECO:0000256" key="11">
    <source>
        <dbReference type="SAM" id="MobiDB-lite"/>
    </source>
</evidence>
<dbReference type="InterPro" id="IPR016482">
    <property type="entry name" value="SecG/Sec61-beta/Sbh"/>
</dbReference>
<dbReference type="InParanoid" id="A0A165EVQ2"/>
<evidence type="ECO:0000256" key="1">
    <source>
        <dbReference type="ARBA" id="ARBA00004389"/>
    </source>
</evidence>
<evidence type="ECO:0000256" key="6">
    <source>
        <dbReference type="ARBA" id="ARBA00022927"/>
    </source>
</evidence>
<comment type="function">
    <text evidence="10">Necessary for protein translocation in the endoplasmic reticulum.</text>
</comment>
<evidence type="ECO:0000256" key="4">
    <source>
        <dbReference type="ARBA" id="ARBA00022692"/>
    </source>
</evidence>
<feature type="region of interest" description="Disordered" evidence="11">
    <location>
        <begin position="1"/>
        <end position="54"/>
    </location>
</feature>
<dbReference type="STRING" id="1353952.A0A165EVQ2"/>
<evidence type="ECO:0000256" key="2">
    <source>
        <dbReference type="ARBA" id="ARBA00006103"/>
    </source>
</evidence>
<dbReference type="GO" id="GO:0005784">
    <property type="term" value="C:Sec61 translocon complex"/>
    <property type="evidence" value="ECO:0007669"/>
    <property type="project" value="UniProtKB-UniRule"/>
</dbReference>
<keyword evidence="7 12" id="KW-1133">Transmembrane helix</keyword>
<dbReference type="OrthoDB" id="5401193at2759"/>
<keyword evidence="6 10" id="KW-0653">Protein transport</keyword>